<feature type="compositionally biased region" description="Basic and acidic residues" evidence="3">
    <location>
        <begin position="1543"/>
        <end position="1557"/>
    </location>
</feature>
<feature type="compositionally biased region" description="Polar residues" evidence="3">
    <location>
        <begin position="1055"/>
        <end position="1065"/>
    </location>
</feature>
<dbReference type="Ensembl" id="ENSDCDT00010070347.1">
    <property type="protein sequence ID" value="ENSDCDP00010059623.1"/>
    <property type="gene ID" value="ENSDCDG00010033299.1"/>
</dbReference>
<reference evidence="5" key="3">
    <citation type="submission" date="2025-09" db="UniProtKB">
        <authorList>
            <consortium name="Ensembl"/>
        </authorList>
    </citation>
    <scope>IDENTIFICATION</scope>
</reference>
<feature type="compositionally biased region" description="Polar residues" evidence="3">
    <location>
        <begin position="359"/>
        <end position="378"/>
    </location>
</feature>
<sequence length="2169" mass="238783">MAKAGIFTKRSLSRSEASVKEAAGRDDDAGRTFPLLEMLKRKKKKKVEEEEGCPETHRSEGRNGDAADHHAMSLYGTAPRSKKDLSRSESNLQKPKWFGTFSFSWKKKKRRVDMTQSVMDLQRSGSEFFTKVEAEEDCFEEPIKLALSDPEDVSIRTEETSLMDSMMEIIPPQPNTTPLASTFETTLPTSPSSPSINVANRKYGDGVPDHNVLEVSGSSDIMYSTANPTLSSNEESNMKSSNTFTPSNGHMSVFSKVSPLQHSTTSMSTNAKNPASDLSAAVGKSEPSVLVPNTTFPSNHGRTHTIPSTLPANGSAVTDFNLPFIDDAFPYIEDNNAVRFNDIPVPSPDAPIPEKEPSAVTSQQKFTTRTGTRMDGGQTSCKLQHVGPGGLESVLSVPEEPLPTSITSIPRFENMEPAPTGKDCADSNTIDASPDKDMASSLASMLHFPEPDDKGLVHRSVYIPVLDSETDPSDSLDTSANDAAHVVEPDLSMEGAPARSCRAEGEVKTEMDDRVEVDGLAKDKVPGTKGWEPRHLERDARKIGALEVNRNMEAEAERTFASVQPTNADETAGAQNRIVENVTSYAEAQDTETHEPEHDRQEDDCMLSTVPSGSRGRLMDEDSRLLLQTPNIDHIRGTEKTQTNQGQRRTNPNEVQLSTGHESIMTGPLKEGPGKLLDKKVWGSETLEEPVGGFVNVTQVAVGDFTIKHERHDACSVDVQQAVWQLRPPRDERGDRAAEPALPDRQACALEECERDPPPREEAEERTPATGPLPLSPREISTERNAFSVARRHCPSFVCEEDTCVDEVDTQGDWLARAEPVTGTTEGFPPTSSRVHPGDTFTLAAGTSKAPNRRADVQGHLSSPADNLEELVASDRAMESAYEVSSATFTMRPSPPMENGDDSKKCHKMALAGTGEVREAYYAARGTLTEPSPVSDNRGTSRPERTFVASEGKEFPLGESETSISRASRTSLRSGQQAPPPTYTSHIPPPEKERKAAGPSPLGETLRYPSNASGWPGDGSEVQPSESDGRSRAEPAAPAWEREGGTYSRLDSRTLSDSGTPASSLTDRDQDGFYTGVFKATLVDLTPPSPVTGPVDPLDPSSPSDMETLVDTLKSIEKPSRTRTTRLSHSSIFPLLPPIVEDTPSPSTTEPASSPITSSGPASSPVKSFSEETEKQEPDHHQQMQQPTPAAIDKPTLPPDLGFSRSNHDMRSPLTLMKLHQPQGGDQGRGLTPPLRAPYDSIAMLKSSRISDASPEEPTSPTQVNSVSILSSSRLENSLFFSTYNSQQPQPLENGLNTSHVSRMTLLSDTRTNSNHDPLSTTNGTGPVSRYERLSFLTSPASPLSGIVDTNSHISRPPSLQLSPLSELSFTHKQPRTPTSPPDPFQHTLPLDSSLKFSMGLQRSLSSEGSLGSVGSMGSVGKPLFNDIGNGWGFHASHEPEMNIVPKYRAFPDAYLTKEKEHGKLNPRPGKMLIFDRPGMRGQRIDVRTDVIDATPWDFPETISIRVIRGGWVLYEKPNFKGKKIPLDEGDTELTDPFGLPEDTEHQDGETEDDPRPKKIVIGSVRRAVRDYSVPEICLFSEENAEGKKVVFRDTSEDARIFGFPIKASSLIVNAGLWLVYAQPFFLGDPCVLEVGGFPTPASWGVTDPYVGSVHPLKIGEPRVEKPNEPKLVIYEKAYFTGKSREIYTTMRDFMTRMDRQQSVFMYSVGSVKILGGCWVGYEKEGFRGHQYLLEEGEYHDWRVWGGCNSELRSVRFIRADFSDPMVILHEVPDEEVEGVESNTFEVTEAIPDVEPFGFRTLTRSIHVLSGAWVAYSHVDFSGDQYILEKGFYNNCADWGSVDNRICSIQPILRASTAISIYRNEILLYSEPDFQGSCRVCGHNEGSFSENFKANSCRVLGGSWVLYEGREFSGDMHSLSEGDYPNLTSMGCPLNCTIRSVKTVPVLFAVPSISLFGLECFEGREITLESEVLNMLDEGFNNHILSVRVNSGCWVVCEHSNYRGRQFLLEPIEITNWHKFSELSTIGSLYPIRPKKHFFRIKNKERNHYLSIQGGVEEMKSGRVVVTEGVEGMSDVWYYEDGLIKNKLGPTMSLQVMGNVESGAKVVLWSETRLPTQTWTAELSGRVVSVTYPGMVLDIKGGKSYDRDHVIIHQETEDRPCQQWELELL</sequence>
<feature type="region of interest" description="Disordered" evidence="3">
    <location>
        <begin position="925"/>
        <end position="1072"/>
    </location>
</feature>
<feature type="compositionally biased region" description="Basic and acidic residues" evidence="3">
    <location>
        <begin position="939"/>
        <end position="956"/>
    </location>
</feature>
<feature type="compositionally biased region" description="Polar residues" evidence="3">
    <location>
        <begin position="258"/>
        <end position="273"/>
    </location>
</feature>
<dbReference type="GeneTree" id="ENSGT00940000157740"/>
<dbReference type="InterPro" id="IPR011024">
    <property type="entry name" value="G_crystallin-like"/>
</dbReference>
<name>A0AAY4EQH1_9TELE</name>
<dbReference type="SMART" id="SM00458">
    <property type="entry name" value="RICIN"/>
    <property type="match status" value="1"/>
</dbReference>
<evidence type="ECO:0000259" key="4">
    <source>
        <dbReference type="PROSITE" id="PS50915"/>
    </source>
</evidence>
<accession>A0AAY4EQH1</accession>
<gene>
    <name evidence="5" type="primary">MDC1</name>
</gene>
<dbReference type="PROSITE" id="PS50231">
    <property type="entry name" value="RICIN_B_LECTIN"/>
    <property type="match status" value="1"/>
</dbReference>
<dbReference type="Proteomes" id="UP000694580">
    <property type="component" value="Chromosome 20"/>
</dbReference>
<feature type="compositionally biased region" description="Polar residues" evidence="3">
    <location>
        <begin position="640"/>
        <end position="661"/>
    </location>
</feature>
<dbReference type="InterPro" id="IPR035992">
    <property type="entry name" value="Ricin_B-like_lectins"/>
</dbReference>
<dbReference type="InterPro" id="IPR001064">
    <property type="entry name" value="Beta/gamma_crystallin"/>
</dbReference>
<feature type="domain" description="Beta/gamma crystallin 'Greek key'" evidence="4">
    <location>
        <begin position="1717"/>
        <end position="1759"/>
    </location>
</feature>
<evidence type="ECO:0000256" key="1">
    <source>
        <dbReference type="ARBA" id="ARBA00009646"/>
    </source>
</evidence>
<feature type="compositionally biased region" description="Low complexity" evidence="3">
    <location>
        <begin position="1096"/>
        <end position="1105"/>
    </location>
</feature>
<feature type="compositionally biased region" description="Basic and acidic residues" evidence="3">
    <location>
        <begin position="755"/>
        <end position="767"/>
    </location>
</feature>
<feature type="compositionally biased region" description="Low complexity" evidence="3">
    <location>
        <begin position="231"/>
        <end position="242"/>
    </location>
</feature>
<feature type="compositionally biased region" description="Basic and acidic residues" evidence="3">
    <location>
        <begin position="54"/>
        <end position="71"/>
    </location>
</feature>
<dbReference type="GO" id="GO:0005212">
    <property type="term" value="F:structural constituent of eye lens"/>
    <property type="evidence" value="ECO:0007669"/>
    <property type="project" value="TreeGrafter"/>
</dbReference>
<comment type="similarity">
    <text evidence="1">Belongs to the beta/gamma-crystallin family.</text>
</comment>
<feature type="compositionally biased region" description="Basic and acidic residues" evidence="3">
    <location>
        <begin position="591"/>
        <end position="603"/>
    </location>
</feature>
<feature type="region of interest" description="Disordered" evidence="3">
    <location>
        <begin position="224"/>
        <end position="282"/>
    </location>
</feature>
<feature type="region of interest" description="Disordered" evidence="3">
    <location>
        <begin position="726"/>
        <end position="780"/>
    </location>
</feature>
<feature type="compositionally biased region" description="Basic and acidic residues" evidence="3">
    <location>
        <begin position="17"/>
        <end position="30"/>
    </location>
</feature>
<feature type="compositionally biased region" description="Polar residues" evidence="3">
    <location>
        <begin position="1309"/>
        <end position="1326"/>
    </location>
</feature>
<feature type="region of interest" description="Disordered" evidence="3">
    <location>
        <begin position="1084"/>
        <end position="1107"/>
    </location>
</feature>
<protein>
    <recommendedName>
        <fullName evidence="4">Beta/gamma crystallin 'Greek key' domain-containing protein</fullName>
    </recommendedName>
</protein>
<dbReference type="InterPro" id="IPR000772">
    <property type="entry name" value="Ricin_B_lectin"/>
</dbReference>
<feature type="compositionally biased region" description="Basic and acidic residues" evidence="3">
    <location>
        <begin position="1169"/>
        <end position="1182"/>
    </location>
</feature>
<feature type="compositionally biased region" description="Polar residues" evidence="3">
    <location>
        <begin position="960"/>
        <end position="977"/>
    </location>
</feature>
<dbReference type="PROSITE" id="PS50915">
    <property type="entry name" value="CRYSTALLIN_BETA_GAMMA"/>
    <property type="match status" value="6"/>
</dbReference>
<keyword evidence="2" id="KW-0677">Repeat</keyword>
<keyword evidence="6" id="KW-1185">Reference proteome</keyword>
<reference evidence="5" key="2">
    <citation type="submission" date="2025-08" db="UniProtKB">
        <authorList>
            <consortium name="Ensembl"/>
        </authorList>
    </citation>
    <scope>IDENTIFICATION</scope>
</reference>
<feature type="domain" description="Beta/gamma crystallin 'Greek key'" evidence="4">
    <location>
        <begin position="1670"/>
        <end position="1716"/>
    </location>
</feature>
<feature type="region of interest" description="Disordered" evidence="3">
    <location>
        <begin position="350"/>
        <end position="378"/>
    </location>
</feature>
<feature type="compositionally biased region" description="Polar residues" evidence="3">
    <location>
        <begin position="929"/>
        <end position="938"/>
    </location>
</feature>
<feature type="region of interest" description="Disordered" evidence="3">
    <location>
        <begin position="885"/>
        <end position="905"/>
    </location>
</feature>
<dbReference type="PANTHER" id="PTHR11818:SF50">
    <property type="entry name" value="BETA_GAMMA CRYSTALLIN DOMAIN-CONTAINING PROTEIN 2"/>
    <property type="match status" value="1"/>
</dbReference>
<feature type="domain" description="Beta/gamma crystallin 'Greek key'" evidence="4">
    <location>
        <begin position="1811"/>
        <end position="1853"/>
    </location>
</feature>
<evidence type="ECO:0000256" key="3">
    <source>
        <dbReference type="SAM" id="MobiDB-lite"/>
    </source>
</evidence>
<organism evidence="5 6">
    <name type="scientific">Denticeps clupeoides</name>
    <name type="common">denticle herring</name>
    <dbReference type="NCBI Taxonomy" id="299321"/>
    <lineage>
        <taxon>Eukaryota</taxon>
        <taxon>Metazoa</taxon>
        <taxon>Chordata</taxon>
        <taxon>Craniata</taxon>
        <taxon>Vertebrata</taxon>
        <taxon>Euteleostomi</taxon>
        <taxon>Actinopterygii</taxon>
        <taxon>Neopterygii</taxon>
        <taxon>Teleostei</taxon>
        <taxon>Clupei</taxon>
        <taxon>Clupeiformes</taxon>
        <taxon>Denticipitoidei</taxon>
        <taxon>Denticipitidae</taxon>
        <taxon>Denticeps</taxon>
    </lineage>
</organism>
<dbReference type="Pfam" id="PF00652">
    <property type="entry name" value="Ricin_B_lectin"/>
    <property type="match status" value="1"/>
</dbReference>
<feature type="domain" description="Beta/gamma crystallin 'Greek key'" evidence="4">
    <location>
        <begin position="1992"/>
        <end position="2033"/>
    </location>
</feature>
<evidence type="ECO:0000313" key="6">
    <source>
        <dbReference type="Proteomes" id="UP000694580"/>
    </source>
</evidence>
<feature type="domain" description="Beta/gamma crystallin 'Greek key'" evidence="4">
    <location>
        <begin position="1510"/>
        <end position="1569"/>
    </location>
</feature>
<reference evidence="5 6" key="1">
    <citation type="submission" date="2020-06" db="EMBL/GenBank/DDBJ databases">
        <authorList>
            <consortium name="Wellcome Sanger Institute Data Sharing"/>
        </authorList>
    </citation>
    <scope>NUCLEOTIDE SEQUENCE [LARGE SCALE GENOMIC DNA]</scope>
</reference>
<dbReference type="InterPro" id="IPR050252">
    <property type="entry name" value="Beta/Gamma-Crystallin"/>
</dbReference>
<dbReference type="SUPFAM" id="SSF49695">
    <property type="entry name" value="gamma-Crystallin-like"/>
    <property type="match status" value="3"/>
</dbReference>
<dbReference type="SUPFAM" id="SSF50370">
    <property type="entry name" value="Ricin B-like lectins"/>
    <property type="match status" value="1"/>
</dbReference>
<feature type="region of interest" description="Disordered" evidence="3">
    <location>
        <begin position="587"/>
        <end position="617"/>
    </location>
</feature>
<feature type="compositionally biased region" description="Polar residues" evidence="3">
    <location>
        <begin position="822"/>
        <end position="834"/>
    </location>
</feature>
<dbReference type="SMART" id="SM00247">
    <property type="entry name" value="XTALbg"/>
    <property type="match status" value="6"/>
</dbReference>
<feature type="compositionally biased region" description="Basic and acidic residues" evidence="3">
    <location>
        <begin position="728"/>
        <end position="738"/>
    </location>
</feature>
<dbReference type="GO" id="GO:0002088">
    <property type="term" value="P:lens development in camera-type eye"/>
    <property type="evidence" value="ECO:0007669"/>
    <property type="project" value="TreeGrafter"/>
</dbReference>
<feature type="region of interest" description="Disordered" evidence="3">
    <location>
        <begin position="1309"/>
        <end position="1328"/>
    </location>
</feature>
<proteinExistence type="inferred from homology"/>
<feature type="region of interest" description="Disordered" evidence="3">
    <location>
        <begin position="1135"/>
        <end position="1209"/>
    </location>
</feature>
<evidence type="ECO:0000313" key="5">
    <source>
        <dbReference type="Ensembl" id="ENSDCDP00010059623.1"/>
    </source>
</evidence>
<feature type="region of interest" description="Disordered" evidence="3">
    <location>
        <begin position="1526"/>
        <end position="1557"/>
    </location>
</feature>
<dbReference type="PANTHER" id="PTHR11818">
    <property type="entry name" value="BETA/GAMMA CRYSTALLIN"/>
    <property type="match status" value="1"/>
</dbReference>
<feature type="region of interest" description="Disordered" evidence="3">
    <location>
        <begin position="821"/>
        <end position="861"/>
    </location>
</feature>
<feature type="domain" description="Beta/gamma crystallin 'Greek key'" evidence="4">
    <location>
        <begin position="1902"/>
        <end position="1945"/>
    </location>
</feature>
<dbReference type="Gene3D" id="2.60.20.10">
    <property type="entry name" value="Crystallins"/>
    <property type="match status" value="6"/>
</dbReference>
<dbReference type="Gene3D" id="2.80.10.50">
    <property type="match status" value="1"/>
</dbReference>
<dbReference type="PRINTS" id="PR01367">
    <property type="entry name" value="BGCRYSTALLIN"/>
</dbReference>
<dbReference type="GO" id="GO:0007601">
    <property type="term" value="P:visual perception"/>
    <property type="evidence" value="ECO:0007669"/>
    <property type="project" value="TreeGrafter"/>
</dbReference>
<feature type="compositionally biased region" description="Basic and acidic residues" evidence="3">
    <location>
        <begin position="1040"/>
        <end position="1054"/>
    </location>
</feature>
<evidence type="ECO:0000256" key="2">
    <source>
        <dbReference type="ARBA" id="ARBA00022737"/>
    </source>
</evidence>
<feature type="compositionally biased region" description="Low complexity" evidence="3">
    <location>
        <begin position="1143"/>
        <end position="1165"/>
    </location>
</feature>
<dbReference type="Pfam" id="PF00030">
    <property type="entry name" value="Crystall"/>
    <property type="match status" value="6"/>
</dbReference>
<feature type="region of interest" description="Disordered" evidence="3">
    <location>
        <begin position="632"/>
        <end position="672"/>
    </location>
</feature>
<feature type="region of interest" description="Disordered" evidence="3">
    <location>
        <begin position="1"/>
        <end position="89"/>
    </location>
</feature>